<feature type="transmembrane region" description="Helical" evidence="2">
    <location>
        <begin position="307"/>
        <end position="327"/>
    </location>
</feature>
<name>A0A8S9GKW0_BRACR</name>
<protein>
    <recommendedName>
        <fullName evidence="4">TraB family protein</fullName>
    </recommendedName>
</protein>
<evidence type="ECO:0000256" key="1">
    <source>
        <dbReference type="SAM" id="MobiDB-lite"/>
    </source>
</evidence>
<gene>
    <name evidence="3" type="ORF">F2Q70_00019440</name>
</gene>
<sequence>MEPMQSPSEVHSGEDFVHMEDSKPTGVMSLSDSIVNVEKADLLDKAVAEEEGNKVSDSVVSDGNGADVGECSPETRRVDLPEDLTKSLVILTCESIGNNGSCDVYLIGTDHASKESCRQVQAIISILKPEVVFLELCCRRMSALQSQTVKIFIKDVDVYGDEFHVAYEEALKYGGKVVLGDRHQEITFKRTWAKMPLWLKVKCIYFTLFVAFFLPSAQVDGKELEEMDSLDTTTQMSKDYPSVMDTFVHERDQYMSYALLSVASERSSVVAVVGSSHIDGIKKNWKQPISMKDLMEIPESVFKVKRIVSSVAIGFAGIAIVSVIRLTRRR</sequence>
<feature type="region of interest" description="Disordered" evidence="1">
    <location>
        <begin position="53"/>
        <end position="73"/>
    </location>
</feature>
<dbReference type="GO" id="GO:0005741">
    <property type="term" value="C:mitochondrial outer membrane"/>
    <property type="evidence" value="ECO:0007669"/>
    <property type="project" value="TreeGrafter"/>
</dbReference>
<dbReference type="PANTHER" id="PTHR21530:SF10">
    <property type="entry name" value="TRAB FAMILY PROTEIN"/>
    <property type="match status" value="1"/>
</dbReference>
<evidence type="ECO:0008006" key="4">
    <source>
        <dbReference type="Google" id="ProtNLM"/>
    </source>
</evidence>
<dbReference type="CDD" id="cd14726">
    <property type="entry name" value="TraB_PrgY-like"/>
    <property type="match status" value="1"/>
</dbReference>
<dbReference type="PANTHER" id="PTHR21530">
    <property type="entry name" value="PHEROMONE SHUTDOWN PROTEIN"/>
    <property type="match status" value="1"/>
</dbReference>
<proteinExistence type="predicted"/>
<dbReference type="InterPro" id="IPR046345">
    <property type="entry name" value="TraB_PrgY-like"/>
</dbReference>
<keyword evidence="2" id="KW-0472">Membrane</keyword>
<reference evidence="3" key="1">
    <citation type="submission" date="2019-12" db="EMBL/GenBank/DDBJ databases">
        <title>Genome sequencing and annotation of Brassica cretica.</title>
        <authorList>
            <person name="Studholme D.J."/>
            <person name="Sarris P.F."/>
        </authorList>
    </citation>
    <scope>NUCLEOTIDE SEQUENCE</scope>
    <source>
        <strain evidence="3">PFS-102/07</strain>
        <tissue evidence="3">Leaf</tissue>
    </source>
</reference>
<accession>A0A8S9GKW0</accession>
<comment type="caution">
    <text evidence="3">The sequence shown here is derived from an EMBL/GenBank/DDBJ whole genome shotgun (WGS) entry which is preliminary data.</text>
</comment>
<evidence type="ECO:0000256" key="2">
    <source>
        <dbReference type="SAM" id="Phobius"/>
    </source>
</evidence>
<dbReference type="AlphaFoldDB" id="A0A8S9GKW0"/>
<dbReference type="InterPro" id="IPR002816">
    <property type="entry name" value="TraB/PrgY/GumN_fam"/>
</dbReference>
<dbReference type="Pfam" id="PF01963">
    <property type="entry name" value="TraB_PrgY_gumN"/>
    <property type="match status" value="1"/>
</dbReference>
<feature type="region of interest" description="Disordered" evidence="1">
    <location>
        <begin position="1"/>
        <end position="27"/>
    </location>
</feature>
<evidence type="ECO:0000313" key="3">
    <source>
        <dbReference type="EMBL" id="KAF2546885.1"/>
    </source>
</evidence>
<keyword evidence="2" id="KW-1133">Transmembrane helix</keyword>
<keyword evidence="2" id="KW-0812">Transmembrane</keyword>
<organism evidence="3">
    <name type="scientific">Brassica cretica</name>
    <name type="common">Mustard</name>
    <dbReference type="NCBI Taxonomy" id="69181"/>
    <lineage>
        <taxon>Eukaryota</taxon>
        <taxon>Viridiplantae</taxon>
        <taxon>Streptophyta</taxon>
        <taxon>Embryophyta</taxon>
        <taxon>Tracheophyta</taxon>
        <taxon>Spermatophyta</taxon>
        <taxon>Magnoliopsida</taxon>
        <taxon>eudicotyledons</taxon>
        <taxon>Gunneridae</taxon>
        <taxon>Pentapetalae</taxon>
        <taxon>rosids</taxon>
        <taxon>malvids</taxon>
        <taxon>Brassicales</taxon>
        <taxon>Brassicaceae</taxon>
        <taxon>Brassiceae</taxon>
        <taxon>Brassica</taxon>
    </lineage>
</organism>
<dbReference type="EMBL" id="QGKY02001925">
    <property type="protein sequence ID" value="KAF2546885.1"/>
    <property type="molecule type" value="Genomic_DNA"/>
</dbReference>
<feature type="compositionally biased region" description="Basic and acidic residues" evidence="1">
    <location>
        <begin position="11"/>
        <end position="23"/>
    </location>
</feature>